<keyword evidence="1" id="KW-0812">Transmembrane</keyword>
<feature type="transmembrane region" description="Helical" evidence="1">
    <location>
        <begin position="153"/>
        <end position="184"/>
    </location>
</feature>
<reference evidence="2" key="2">
    <citation type="submission" date="2020-05" db="UniProtKB">
        <authorList>
            <consortium name="EnsemblMetazoa"/>
        </authorList>
    </citation>
    <scope>IDENTIFICATION</scope>
    <source>
        <strain evidence="2">IAEA</strain>
    </source>
</reference>
<accession>A0A1B0B129</accession>
<keyword evidence="3" id="KW-1185">Reference proteome</keyword>
<dbReference type="EMBL" id="JXJN01006964">
    <property type="status" value="NOT_ANNOTATED_CDS"/>
    <property type="molecule type" value="Genomic_DNA"/>
</dbReference>
<evidence type="ECO:0000313" key="2">
    <source>
        <dbReference type="EnsemblMetazoa" id="GPPI015315-PA"/>
    </source>
</evidence>
<dbReference type="VEuPathDB" id="VectorBase:GPPI015315"/>
<dbReference type="AlphaFoldDB" id="A0A1B0B129"/>
<keyword evidence="1" id="KW-1133">Transmembrane helix</keyword>
<dbReference type="EnsemblMetazoa" id="GPPI015315-RA">
    <property type="protein sequence ID" value="GPPI015315-PA"/>
    <property type="gene ID" value="GPPI015315"/>
</dbReference>
<evidence type="ECO:0000256" key="1">
    <source>
        <dbReference type="SAM" id="Phobius"/>
    </source>
</evidence>
<name>A0A1B0B129_9MUSC</name>
<dbReference type="Proteomes" id="UP000092460">
    <property type="component" value="Unassembled WGS sequence"/>
</dbReference>
<protein>
    <submittedName>
        <fullName evidence="2">Uncharacterized protein</fullName>
    </submittedName>
</protein>
<sequence length="185" mass="21653">MKVSRMCGCYNIQETLKYLKKILKRAKTESKLIVSAMQSWPYYSATALQTPVATHHQSQHFLNTLNQVGDYTDLKQDSNNAGIYYLFYQDINNLLTLDVPIGIWWLRREGGVRLFSYMSGYSITCPSLSLGVLRKSCYRLLISFYFHTNAHFFLSLFLSFSFFICIFSFPFFLLFLLLLLYVYLL</sequence>
<organism evidence="2 3">
    <name type="scientific">Glossina palpalis gambiensis</name>
    <dbReference type="NCBI Taxonomy" id="67801"/>
    <lineage>
        <taxon>Eukaryota</taxon>
        <taxon>Metazoa</taxon>
        <taxon>Ecdysozoa</taxon>
        <taxon>Arthropoda</taxon>
        <taxon>Hexapoda</taxon>
        <taxon>Insecta</taxon>
        <taxon>Pterygota</taxon>
        <taxon>Neoptera</taxon>
        <taxon>Endopterygota</taxon>
        <taxon>Diptera</taxon>
        <taxon>Brachycera</taxon>
        <taxon>Muscomorpha</taxon>
        <taxon>Hippoboscoidea</taxon>
        <taxon>Glossinidae</taxon>
        <taxon>Glossina</taxon>
    </lineage>
</organism>
<keyword evidence="1" id="KW-0472">Membrane</keyword>
<reference evidence="3" key="1">
    <citation type="submission" date="2015-01" db="EMBL/GenBank/DDBJ databases">
        <authorList>
            <person name="Aksoy S."/>
            <person name="Warren W."/>
            <person name="Wilson R.K."/>
        </authorList>
    </citation>
    <scope>NUCLEOTIDE SEQUENCE [LARGE SCALE GENOMIC DNA]</scope>
    <source>
        <strain evidence="3">IAEA</strain>
    </source>
</reference>
<proteinExistence type="predicted"/>
<evidence type="ECO:0000313" key="3">
    <source>
        <dbReference type="Proteomes" id="UP000092460"/>
    </source>
</evidence>
<feature type="transmembrane region" description="Helical" evidence="1">
    <location>
        <begin position="114"/>
        <end position="133"/>
    </location>
</feature>